<proteinExistence type="predicted"/>
<sequence length="473" mass="52062">MSFPSPFREDAERIADPIARILLSFGLEEVPLPALSFASCASGSVGTTRLDGIEGRLAIENRSLVLTFPRRFDTFRLRELLNEPGAFHLSDGSELVAELTHWVGDSTVIEVGESMRTTTTLELDLWTWIRREPVAWVGRLPGLRFGRGNLELSIRGAGGRTRRDGLRLRGNYTWYIVGNGRKGEAPLLVLDSRGAALDGDALGADFTALEFVLGVPTRLDLLLGVDEHLDLVAAVGPHLGFRVPFGTETHSPLPDRLDAKCWAPVLFPRIASRLLNPEDKSYVAIGAYMDSLVDHLDGAYLKAQVALEAYSKSLIRKTAGHLVASEKAWRGWVTEVEHTVRSHAVDEKSAGILLGKVRSAMYAPSSTSVPSALSMLGLAVPKAVLDEVKLRNIAAHEFVMSRKQEQRIETDLPRLRMVQALLGALVARAVGYSGPVLGWTEDQMGYRNELQWWPTMDHPEVGKVYCAERIEAP</sequence>
<name>A0ABZ2LP26_9BACT</name>
<dbReference type="RefSeq" id="WP_394822287.1">
    <property type="nucleotide sequence ID" value="NZ_CP089984.1"/>
</dbReference>
<organism evidence="1 2">
    <name type="scientific">Pendulispora albinea</name>
    <dbReference type="NCBI Taxonomy" id="2741071"/>
    <lineage>
        <taxon>Bacteria</taxon>
        <taxon>Pseudomonadati</taxon>
        <taxon>Myxococcota</taxon>
        <taxon>Myxococcia</taxon>
        <taxon>Myxococcales</taxon>
        <taxon>Sorangiineae</taxon>
        <taxon>Pendulisporaceae</taxon>
        <taxon>Pendulispora</taxon>
    </lineage>
</organism>
<evidence type="ECO:0000313" key="2">
    <source>
        <dbReference type="Proteomes" id="UP001370348"/>
    </source>
</evidence>
<dbReference type="EMBL" id="CP089984">
    <property type="protein sequence ID" value="WXB12666.1"/>
    <property type="molecule type" value="Genomic_DNA"/>
</dbReference>
<reference evidence="1 2" key="1">
    <citation type="submission" date="2021-12" db="EMBL/GenBank/DDBJ databases">
        <title>Discovery of the Pendulisporaceae a myxobacterial family with distinct sporulation behavior and unique specialized metabolism.</title>
        <authorList>
            <person name="Garcia R."/>
            <person name="Popoff A."/>
            <person name="Bader C.D."/>
            <person name="Loehr J."/>
            <person name="Walesch S."/>
            <person name="Walt C."/>
            <person name="Boldt J."/>
            <person name="Bunk B."/>
            <person name="Haeckl F.J.F.P.J."/>
            <person name="Gunesch A.P."/>
            <person name="Birkelbach J."/>
            <person name="Nuebel U."/>
            <person name="Pietschmann T."/>
            <person name="Bach T."/>
            <person name="Mueller R."/>
        </authorList>
    </citation>
    <scope>NUCLEOTIDE SEQUENCE [LARGE SCALE GENOMIC DNA]</scope>
    <source>
        <strain evidence="1 2">MSr11954</strain>
    </source>
</reference>
<accession>A0ABZ2LP26</accession>
<gene>
    <name evidence="1" type="ORF">LZC94_33050</name>
</gene>
<keyword evidence="2" id="KW-1185">Reference proteome</keyword>
<dbReference type="Proteomes" id="UP001370348">
    <property type="component" value="Chromosome"/>
</dbReference>
<evidence type="ECO:0008006" key="3">
    <source>
        <dbReference type="Google" id="ProtNLM"/>
    </source>
</evidence>
<protein>
    <recommendedName>
        <fullName evidence="3">ApeA N-terminal domain-containing protein</fullName>
    </recommendedName>
</protein>
<evidence type="ECO:0000313" key="1">
    <source>
        <dbReference type="EMBL" id="WXB12666.1"/>
    </source>
</evidence>